<dbReference type="PANTHER" id="PTHR44360">
    <property type="entry name" value="DNAJ HOMOLOG SUBFAMILY B MEMBER 9"/>
    <property type="match status" value="1"/>
</dbReference>
<comment type="caution">
    <text evidence="4">The sequence shown here is derived from an EMBL/GenBank/DDBJ whole genome shotgun (WGS) entry which is preliminary data.</text>
</comment>
<evidence type="ECO:0000259" key="3">
    <source>
        <dbReference type="PROSITE" id="PS50076"/>
    </source>
</evidence>
<evidence type="ECO:0000256" key="2">
    <source>
        <dbReference type="SAM" id="MobiDB-lite"/>
    </source>
</evidence>
<dbReference type="GO" id="GO:0051087">
    <property type="term" value="F:protein-folding chaperone binding"/>
    <property type="evidence" value="ECO:0007669"/>
    <property type="project" value="TreeGrafter"/>
</dbReference>
<evidence type="ECO:0000313" key="5">
    <source>
        <dbReference type="Proteomes" id="UP000283895"/>
    </source>
</evidence>
<protein>
    <recommendedName>
        <fullName evidence="3">J domain-containing protein</fullName>
    </recommendedName>
</protein>
<dbReference type="GO" id="GO:0005783">
    <property type="term" value="C:endoplasmic reticulum"/>
    <property type="evidence" value="ECO:0007669"/>
    <property type="project" value="TreeGrafter"/>
</dbReference>
<dbReference type="AlphaFoldDB" id="A0A423VYX0"/>
<sequence length="393" mass="44369">MSGLLSLMGWTFLPDMATRFIQSTYYGLTIRAGSPRPQPGQPRFAEHYRRIYILVVCAYLVFTIYEADWELQRSGGDFYSVLGVGHDAPVRDIKRRYRQLSAVMHPDKAGSSGSGAGSPFDAEVYIRVQTAHEALSDDVKRFAYDRFGPDVLRWRDCTVVRDYVMKGARNLLGYYGAGALAIYVFPKLGYFQQGIYWRWVAFASLFLLEVHAITRPDHPWFLTDLVNPVFTKFLNPIYSFWAPGTAHPPYLPFQAILLARKLSITLTVALNQVVPYLTAETRGGRLQLRRGGDEAARAARSLDELEKMAQGVDEDANRMVKMELAPFAGDPQVLAGLRDKMQRWLVDNTVRSDPMTRDALQRFKRRRQDAPAGAQGNGMRMRARPSQGVDGDA</sequence>
<dbReference type="SUPFAM" id="SSF46565">
    <property type="entry name" value="Chaperone J-domain"/>
    <property type="match status" value="1"/>
</dbReference>
<dbReference type="InterPro" id="IPR036869">
    <property type="entry name" value="J_dom_sf"/>
</dbReference>
<dbReference type="GO" id="GO:0051787">
    <property type="term" value="F:misfolded protein binding"/>
    <property type="evidence" value="ECO:0007669"/>
    <property type="project" value="TreeGrafter"/>
</dbReference>
<evidence type="ECO:0000256" key="1">
    <source>
        <dbReference type="ARBA" id="ARBA00023186"/>
    </source>
</evidence>
<dbReference type="Proteomes" id="UP000283895">
    <property type="component" value="Unassembled WGS sequence"/>
</dbReference>
<dbReference type="InterPro" id="IPR001623">
    <property type="entry name" value="DnaJ_domain"/>
</dbReference>
<name>A0A423VYX0_9PEZI</name>
<dbReference type="Gene3D" id="1.10.287.110">
    <property type="entry name" value="DnaJ domain"/>
    <property type="match status" value="1"/>
</dbReference>
<feature type="region of interest" description="Disordered" evidence="2">
    <location>
        <begin position="356"/>
        <end position="393"/>
    </location>
</feature>
<dbReference type="SMART" id="SM00271">
    <property type="entry name" value="DnaJ"/>
    <property type="match status" value="1"/>
</dbReference>
<dbReference type="STRING" id="356882.A0A423VYX0"/>
<feature type="domain" description="J" evidence="3">
    <location>
        <begin position="77"/>
        <end position="148"/>
    </location>
</feature>
<proteinExistence type="predicted"/>
<dbReference type="EMBL" id="LKEA01000033">
    <property type="protein sequence ID" value="ROV96258.1"/>
    <property type="molecule type" value="Genomic_DNA"/>
</dbReference>
<dbReference type="InterPro" id="IPR051948">
    <property type="entry name" value="Hsp70_co-chaperone_J-domain"/>
</dbReference>
<gene>
    <name evidence="4" type="ORF">VMCG_07659</name>
</gene>
<evidence type="ECO:0000313" key="4">
    <source>
        <dbReference type="EMBL" id="ROV96258.1"/>
    </source>
</evidence>
<dbReference type="PROSITE" id="PS50076">
    <property type="entry name" value="DNAJ_2"/>
    <property type="match status" value="1"/>
</dbReference>
<dbReference type="Pfam" id="PF00226">
    <property type="entry name" value="DnaJ"/>
    <property type="match status" value="1"/>
</dbReference>
<organism evidence="4 5">
    <name type="scientific">Cytospora schulzeri</name>
    <dbReference type="NCBI Taxonomy" id="448051"/>
    <lineage>
        <taxon>Eukaryota</taxon>
        <taxon>Fungi</taxon>
        <taxon>Dikarya</taxon>
        <taxon>Ascomycota</taxon>
        <taxon>Pezizomycotina</taxon>
        <taxon>Sordariomycetes</taxon>
        <taxon>Sordariomycetidae</taxon>
        <taxon>Diaporthales</taxon>
        <taxon>Cytosporaceae</taxon>
        <taxon>Cytospora</taxon>
    </lineage>
</organism>
<dbReference type="PANTHER" id="PTHR44360:SF1">
    <property type="entry name" value="DNAJ HOMOLOG SUBFAMILY B MEMBER 9"/>
    <property type="match status" value="1"/>
</dbReference>
<keyword evidence="1" id="KW-0143">Chaperone</keyword>
<dbReference type="CDD" id="cd06257">
    <property type="entry name" value="DnaJ"/>
    <property type="match status" value="1"/>
</dbReference>
<dbReference type="GO" id="GO:0036503">
    <property type="term" value="P:ERAD pathway"/>
    <property type="evidence" value="ECO:0007669"/>
    <property type="project" value="TreeGrafter"/>
</dbReference>
<dbReference type="PRINTS" id="PR00625">
    <property type="entry name" value="JDOMAIN"/>
</dbReference>
<reference evidence="4 5" key="1">
    <citation type="submission" date="2015-09" db="EMBL/GenBank/DDBJ databases">
        <title>Host preference determinants of Valsa canker pathogens revealed by comparative genomics.</title>
        <authorList>
            <person name="Yin Z."/>
            <person name="Huang L."/>
        </authorList>
    </citation>
    <scope>NUCLEOTIDE SEQUENCE [LARGE SCALE GENOMIC DNA]</scope>
    <source>
        <strain evidence="4 5">03-1</strain>
    </source>
</reference>
<keyword evidence="5" id="KW-1185">Reference proteome</keyword>
<dbReference type="OrthoDB" id="436519at2759"/>
<accession>A0A423VYX0</accession>